<evidence type="ECO:0000313" key="1">
    <source>
        <dbReference type="EMBL" id="RHN56049.1"/>
    </source>
</evidence>
<gene>
    <name evidence="1" type="ORF">MtrunA17_Chr5g0425151</name>
</gene>
<sequence>MLPPFAIQSEENRAMAKDCSIGIEPRISSERIILLDTQPVFSASVLAETIKPDGSSTIPVMRGESLSAELAHELMDIQVDLLKHDISDPSLLASSLSQSSNSGIEKDNKVPEREYLATPVFIHTKLQGRELSPRIVWLLSKALMHDFKSSSFVRENTGNNPDEHSSSKFHNTDMDSNPLKLFAIPFKKKEDNPRVQHESYISALWKLRDQILSMKPPSFKRPVSEREWLKSSAKIWEQVRNSSTISEYGRALQHSGIYRT</sequence>
<dbReference type="GO" id="GO:0000184">
    <property type="term" value="P:nuclear-transcribed mRNA catabolic process, nonsense-mediated decay"/>
    <property type="evidence" value="ECO:0007669"/>
    <property type="project" value="InterPro"/>
</dbReference>
<name>A0A396HRR8_MEDTR</name>
<dbReference type="PANTHER" id="PTHR14270">
    <property type="entry name" value="NONSENSE-MEDIATED MRNA DECAY FACTOR SMG9"/>
    <property type="match status" value="1"/>
</dbReference>
<proteinExistence type="predicted"/>
<dbReference type="Proteomes" id="UP000265566">
    <property type="component" value="Chromosome 5"/>
</dbReference>
<dbReference type="PANTHER" id="PTHR14270:SF0">
    <property type="entry name" value="NONSENSE-MEDIATED MRNA DECAY FACTOR SMG9"/>
    <property type="match status" value="1"/>
</dbReference>
<comment type="caution">
    <text evidence="1">The sequence shown here is derived from an EMBL/GenBank/DDBJ whole genome shotgun (WGS) entry which is preliminary data.</text>
</comment>
<accession>A0A396HRR8</accession>
<evidence type="ECO:0000313" key="2">
    <source>
        <dbReference type="Proteomes" id="UP000265566"/>
    </source>
</evidence>
<dbReference type="AlphaFoldDB" id="A0A396HRR8"/>
<organism evidence="1 2">
    <name type="scientific">Medicago truncatula</name>
    <name type="common">Barrel medic</name>
    <name type="synonym">Medicago tribuloides</name>
    <dbReference type="NCBI Taxonomy" id="3880"/>
    <lineage>
        <taxon>Eukaryota</taxon>
        <taxon>Viridiplantae</taxon>
        <taxon>Streptophyta</taxon>
        <taxon>Embryophyta</taxon>
        <taxon>Tracheophyta</taxon>
        <taxon>Spermatophyta</taxon>
        <taxon>Magnoliopsida</taxon>
        <taxon>eudicotyledons</taxon>
        <taxon>Gunneridae</taxon>
        <taxon>Pentapetalae</taxon>
        <taxon>rosids</taxon>
        <taxon>fabids</taxon>
        <taxon>Fabales</taxon>
        <taxon>Fabaceae</taxon>
        <taxon>Papilionoideae</taxon>
        <taxon>50 kb inversion clade</taxon>
        <taxon>NPAAA clade</taxon>
        <taxon>Hologalegina</taxon>
        <taxon>IRL clade</taxon>
        <taxon>Trifolieae</taxon>
        <taxon>Medicago</taxon>
    </lineage>
</organism>
<dbReference type="EMBL" id="PSQE01000005">
    <property type="protein sequence ID" value="RHN56049.1"/>
    <property type="molecule type" value="Genomic_DNA"/>
</dbReference>
<reference evidence="2" key="1">
    <citation type="journal article" date="2018" name="Nat. Plants">
        <title>Whole-genome landscape of Medicago truncatula symbiotic genes.</title>
        <authorList>
            <person name="Pecrix Y."/>
            <person name="Staton S.E."/>
            <person name="Sallet E."/>
            <person name="Lelandais-Briere C."/>
            <person name="Moreau S."/>
            <person name="Carrere S."/>
            <person name="Blein T."/>
            <person name="Jardinaud M.F."/>
            <person name="Latrasse D."/>
            <person name="Zouine M."/>
            <person name="Zahm M."/>
            <person name="Kreplak J."/>
            <person name="Mayjonade B."/>
            <person name="Satge C."/>
            <person name="Perez M."/>
            <person name="Cauet S."/>
            <person name="Marande W."/>
            <person name="Chantry-Darmon C."/>
            <person name="Lopez-Roques C."/>
            <person name="Bouchez O."/>
            <person name="Berard A."/>
            <person name="Debelle F."/>
            <person name="Munos S."/>
            <person name="Bendahmane A."/>
            <person name="Berges H."/>
            <person name="Niebel A."/>
            <person name="Buitink J."/>
            <person name="Frugier F."/>
            <person name="Benhamed M."/>
            <person name="Crespi M."/>
            <person name="Gouzy J."/>
            <person name="Gamas P."/>
        </authorList>
    </citation>
    <scope>NUCLEOTIDE SEQUENCE [LARGE SCALE GENOMIC DNA]</scope>
    <source>
        <strain evidence="2">cv. Jemalong A17</strain>
    </source>
</reference>
<dbReference type="Gramene" id="rna31372">
    <property type="protein sequence ID" value="RHN56049.1"/>
    <property type="gene ID" value="gene31372"/>
</dbReference>
<dbReference type="InterPro" id="IPR039177">
    <property type="entry name" value="SMG9"/>
</dbReference>
<protein>
    <submittedName>
        <fullName evidence="1">Uncharacterized protein</fullName>
    </submittedName>
</protein>